<dbReference type="GO" id="GO:0016787">
    <property type="term" value="F:hydrolase activity"/>
    <property type="evidence" value="ECO:0007669"/>
    <property type="project" value="UniProtKB-KW"/>
</dbReference>
<keyword evidence="4" id="KW-1185">Reference proteome</keyword>
<organism evidence="3 4">
    <name type="scientific">Tumebacillus lipolyticus</name>
    <dbReference type="NCBI Taxonomy" id="1280370"/>
    <lineage>
        <taxon>Bacteria</taxon>
        <taxon>Bacillati</taxon>
        <taxon>Bacillota</taxon>
        <taxon>Bacilli</taxon>
        <taxon>Bacillales</taxon>
        <taxon>Alicyclobacillaceae</taxon>
        <taxon>Tumebacillus</taxon>
    </lineage>
</organism>
<protein>
    <submittedName>
        <fullName evidence="3">Alpha/beta fold hydrolase</fullName>
    </submittedName>
</protein>
<evidence type="ECO:0000256" key="1">
    <source>
        <dbReference type="ARBA" id="ARBA00022801"/>
    </source>
</evidence>
<dbReference type="InterPro" id="IPR029058">
    <property type="entry name" value="AB_hydrolase_fold"/>
</dbReference>
<reference evidence="4" key="1">
    <citation type="journal article" date="2019" name="Int. J. Syst. Evol. Microbiol.">
        <title>The Global Catalogue of Microorganisms (GCM) 10K type strain sequencing project: providing services to taxonomists for standard genome sequencing and annotation.</title>
        <authorList>
            <consortium name="The Broad Institute Genomics Platform"/>
            <consortium name="The Broad Institute Genome Sequencing Center for Infectious Disease"/>
            <person name="Wu L."/>
            <person name="Ma J."/>
        </authorList>
    </citation>
    <scope>NUCLEOTIDE SEQUENCE [LARGE SCALE GENOMIC DNA]</scope>
    <source>
        <strain evidence="4">CGMCC 1.13574</strain>
    </source>
</reference>
<dbReference type="SUPFAM" id="SSF53474">
    <property type="entry name" value="alpha/beta-Hydrolases"/>
    <property type="match status" value="1"/>
</dbReference>
<dbReference type="Pfam" id="PF00561">
    <property type="entry name" value="Abhydrolase_1"/>
    <property type="match status" value="1"/>
</dbReference>
<dbReference type="PRINTS" id="PR00412">
    <property type="entry name" value="EPOXHYDRLASE"/>
</dbReference>
<evidence type="ECO:0000313" key="3">
    <source>
        <dbReference type="EMBL" id="MFD2170493.1"/>
    </source>
</evidence>
<keyword evidence="1 3" id="KW-0378">Hydrolase</keyword>
<dbReference type="InterPro" id="IPR000073">
    <property type="entry name" value="AB_hydrolase_1"/>
</dbReference>
<feature type="domain" description="AB hydrolase-1" evidence="2">
    <location>
        <begin position="24"/>
        <end position="256"/>
    </location>
</feature>
<evidence type="ECO:0000313" key="4">
    <source>
        <dbReference type="Proteomes" id="UP001597343"/>
    </source>
</evidence>
<dbReference type="InterPro" id="IPR050266">
    <property type="entry name" value="AB_hydrolase_sf"/>
</dbReference>
<dbReference type="InterPro" id="IPR000639">
    <property type="entry name" value="Epox_hydrolase-like"/>
</dbReference>
<dbReference type="PRINTS" id="PR00111">
    <property type="entry name" value="ABHYDROLASE"/>
</dbReference>
<evidence type="ECO:0000259" key="2">
    <source>
        <dbReference type="Pfam" id="PF00561"/>
    </source>
</evidence>
<name>A0ABW4ZXQ0_9BACL</name>
<gene>
    <name evidence="3" type="ORF">ACFSOY_10810</name>
</gene>
<dbReference type="Proteomes" id="UP001597343">
    <property type="component" value="Unassembled WGS sequence"/>
</dbReference>
<sequence>MGYYVRVEPNVNIYVEDVDPGGGKPILFLHGWPANHKLFEYQFNVLPAKGFRCIGWDMRGFGKSDRPWTGYHYDRLADDVRGVVEALGLQDFTLAGHSVGGAIATRYMGRHHGYGVSKLALIAAAAPSVTQRPVFPHGLPAEEVSKLIRATYADRPQMLQDFTNLFFFQNLTQPFADWFFQLGVEAAGHATAKVATSFRDESTFADLGKINVPTLIMHGIHDKICLPQLALALHRAIRNSKLLWFQYSGHGLFWEERNKFNEELEKFIN</sequence>
<accession>A0ABW4ZXQ0</accession>
<dbReference type="PANTHER" id="PTHR43798">
    <property type="entry name" value="MONOACYLGLYCEROL LIPASE"/>
    <property type="match status" value="1"/>
</dbReference>
<dbReference type="Gene3D" id="3.40.50.1820">
    <property type="entry name" value="alpha/beta hydrolase"/>
    <property type="match status" value="1"/>
</dbReference>
<dbReference type="PANTHER" id="PTHR43798:SF31">
    <property type="entry name" value="AB HYDROLASE SUPERFAMILY PROTEIN YCLE"/>
    <property type="match status" value="1"/>
</dbReference>
<comment type="caution">
    <text evidence="3">The sequence shown here is derived from an EMBL/GenBank/DDBJ whole genome shotgun (WGS) entry which is preliminary data.</text>
</comment>
<proteinExistence type="predicted"/>
<dbReference type="EMBL" id="JBHUIO010000005">
    <property type="protein sequence ID" value="MFD2170493.1"/>
    <property type="molecule type" value="Genomic_DNA"/>
</dbReference>
<dbReference type="RefSeq" id="WP_386046480.1">
    <property type="nucleotide sequence ID" value="NZ_JBHUIO010000005.1"/>
</dbReference>